<organism evidence="1 2">
    <name type="scientific">Vigna unguiculata</name>
    <name type="common">Cowpea</name>
    <dbReference type="NCBI Taxonomy" id="3917"/>
    <lineage>
        <taxon>Eukaryota</taxon>
        <taxon>Viridiplantae</taxon>
        <taxon>Streptophyta</taxon>
        <taxon>Embryophyta</taxon>
        <taxon>Tracheophyta</taxon>
        <taxon>Spermatophyta</taxon>
        <taxon>Magnoliopsida</taxon>
        <taxon>eudicotyledons</taxon>
        <taxon>Gunneridae</taxon>
        <taxon>Pentapetalae</taxon>
        <taxon>rosids</taxon>
        <taxon>fabids</taxon>
        <taxon>Fabales</taxon>
        <taxon>Fabaceae</taxon>
        <taxon>Papilionoideae</taxon>
        <taxon>50 kb inversion clade</taxon>
        <taxon>NPAAA clade</taxon>
        <taxon>indigoferoid/millettioid clade</taxon>
        <taxon>Phaseoleae</taxon>
        <taxon>Vigna</taxon>
    </lineage>
</organism>
<dbReference type="AlphaFoldDB" id="A0A4D6NEM8"/>
<gene>
    <name evidence="1" type="ORF">DEO72_LG10g2574</name>
</gene>
<protein>
    <submittedName>
        <fullName evidence="1">Uncharacterized protein</fullName>
    </submittedName>
</protein>
<evidence type="ECO:0000313" key="1">
    <source>
        <dbReference type="EMBL" id="QCE11341.1"/>
    </source>
</evidence>
<keyword evidence="2" id="KW-1185">Reference proteome</keyword>
<evidence type="ECO:0000313" key="2">
    <source>
        <dbReference type="Proteomes" id="UP000501690"/>
    </source>
</evidence>
<reference evidence="1 2" key="1">
    <citation type="submission" date="2019-04" db="EMBL/GenBank/DDBJ databases">
        <title>An improved genome assembly and genetic linkage map for asparagus bean, Vigna unguiculata ssp. sesquipedialis.</title>
        <authorList>
            <person name="Xia Q."/>
            <person name="Zhang R."/>
            <person name="Dong Y."/>
        </authorList>
    </citation>
    <scope>NUCLEOTIDE SEQUENCE [LARGE SCALE GENOMIC DNA]</scope>
    <source>
        <tissue evidence="1">Leaf</tissue>
    </source>
</reference>
<sequence>MRLLQWQDLLFSLKRDQLAQARLIRVDQGDTHELSLRRSAFVLSEALSRSGERRLPKQEGMKALGCRCSLAQARNSTFGRGVVSLRRGGLA</sequence>
<proteinExistence type="predicted"/>
<name>A0A4D6NEM8_VIGUN</name>
<dbReference type="EMBL" id="CP039354">
    <property type="protein sequence ID" value="QCE11341.1"/>
    <property type="molecule type" value="Genomic_DNA"/>
</dbReference>
<accession>A0A4D6NEM8</accession>
<dbReference type="Proteomes" id="UP000501690">
    <property type="component" value="Linkage Group LG10"/>
</dbReference>